<name>A0AAD9Z024_9LECA</name>
<evidence type="ECO:0000256" key="4">
    <source>
        <dbReference type="ARBA" id="ARBA00022842"/>
    </source>
</evidence>
<keyword evidence="2" id="KW-0479">Metal-binding</keyword>
<comment type="cofactor">
    <cofactor evidence="1">
        <name>Mg(2+)</name>
        <dbReference type="ChEBI" id="CHEBI:18420"/>
    </cofactor>
</comment>
<dbReference type="NCBIfam" id="TIGR01549">
    <property type="entry name" value="HAD-SF-IA-v1"/>
    <property type="match status" value="1"/>
</dbReference>
<proteinExistence type="predicted"/>
<dbReference type="Gene3D" id="1.10.150.240">
    <property type="entry name" value="Putative phosphatase, domain 2"/>
    <property type="match status" value="1"/>
</dbReference>
<dbReference type="SUPFAM" id="SSF56784">
    <property type="entry name" value="HAD-like"/>
    <property type="match status" value="1"/>
</dbReference>
<dbReference type="InterPro" id="IPR036412">
    <property type="entry name" value="HAD-like_sf"/>
</dbReference>
<evidence type="ECO:0008006" key="7">
    <source>
        <dbReference type="Google" id="ProtNLM"/>
    </source>
</evidence>
<evidence type="ECO:0000256" key="3">
    <source>
        <dbReference type="ARBA" id="ARBA00022801"/>
    </source>
</evidence>
<comment type="caution">
    <text evidence="5">The sequence shown here is derived from an EMBL/GenBank/DDBJ whole genome shotgun (WGS) entry which is preliminary data.</text>
</comment>
<protein>
    <recommendedName>
        <fullName evidence="7">HAD-like protein</fullName>
    </recommendedName>
</protein>
<dbReference type="GO" id="GO:0044281">
    <property type="term" value="P:small molecule metabolic process"/>
    <property type="evidence" value="ECO:0007669"/>
    <property type="project" value="UniProtKB-ARBA"/>
</dbReference>
<dbReference type="InterPro" id="IPR006439">
    <property type="entry name" value="HAD-SF_hydro_IA"/>
</dbReference>
<keyword evidence="4" id="KW-0460">Magnesium</keyword>
<reference evidence="5" key="1">
    <citation type="submission" date="2022-11" db="EMBL/GenBank/DDBJ databases">
        <title>Chromosomal genome sequence assembly and mating type (MAT) locus characterization of the leprose asexual lichenized fungus Lepraria neglecta (Nyl.) Erichsen.</title>
        <authorList>
            <person name="Allen J.L."/>
            <person name="Pfeffer B."/>
        </authorList>
    </citation>
    <scope>NUCLEOTIDE SEQUENCE</scope>
    <source>
        <strain evidence="5">Allen 5258</strain>
    </source>
</reference>
<keyword evidence="3" id="KW-0378">Hydrolase</keyword>
<dbReference type="Gene3D" id="3.40.50.1000">
    <property type="entry name" value="HAD superfamily/HAD-like"/>
    <property type="match status" value="1"/>
</dbReference>
<dbReference type="Pfam" id="PF13419">
    <property type="entry name" value="HAD_2"/>
    <property type="match status" value="1"/>
</dbReference>
<dbReference type="GO" id="GO:0046872">
    <property type="term" value="F:metal ion binding"/>
    <property type="evidence" value="ECO:0007669"/>
    <property type="project" value="UniProtKB-KW"/>
</dbReference>
<evidence type="ECO:0000313" key="6">
    <source>
        <dbReference type="Proteomes" id="UP001276659"/>
    </source>
</evidence>
<keyword evidence="6" id="KW-1185">Reference proteome</keyword>
<evidence type="ECO:0000313" key="5">
    <source>
        <dbReference type="EMBL" id="KAK3166928.1"/>
    </source>
</evidence>
<dbReference type="PANTHER" id="PTHR46470">
    <property type="entry name" value="N-ACYLNEURAMINATE-9-PHOSPHATASE"/>
    <property type="match status" value="1"/>
</dbReference>
<dbReference type="EMBL" id="JASNWA010000011">
    <property type="protein sequence ID" value="KAK3166928.1"/>
    <property type="molecule type" value="Genomic_DNA"/>
</dbReference>
<evidence type="ECO:0000256" key="2">
    <source>
        <dbReference type="ARBA" id="ARBA00022723"/>
    </source>
</evidence>
<dbReference type="PANTHER" id="PTHR46470:SF2">
    <property type="entry name" value="GLYCERALDEHYDE 3-PHOSPHATE PHOSPHATASE"/>
    <property type="match status" value="1"/>
</dbReference>
<evidence type="ECO:0000256" key="1">
    <source>
        <dbReference type="ARBA" id="ARBA00001946"/>
    </source>
</evidence>
<organism evidence="5 6">
    <name type="scientific">Lepraria neglecta</name>
    <dbReference type="NCBI Taxonomy" id="209136"/>
    <lineage>
        <taxon>Eukaryota</taxon>
        <taxon>Fungi</taxon>
        <taxon>Dikarya</taxon>
        <taxon>Ascomycota</taxon>
        <taxon>Pezizomycotina</taxon>
        <taxon>Lecanoromycetes</taxon>
        <taxon>OSLEUM clade</taxon>
        <taxon>Lecanoromycetidae</taxon>
        <taxon>Lecanorales</taxon>
        <taxon>Lecanorineae</taxon>
        <taxon>Stereocaulaceae</taxon>
        <taxon>Lepraria</taxon>
    </lineage>
</organism>
<dbReference type="AlphaFoldDB" id="A0AAD9Z024"/>
<gene>
    <name evidence="5" type="ORF">OEA41_010053</name>
</gene>
<sequence length="260" mass="28869">MLAPAHAFDGLSFASDQANHKIESIRKSLLAKSWFGFDLDDTLHEFRKASRAASSTVFELISQTCKANIEELRTTYSTILSQKTSNAFADGKSSDTYRKERFSALMKSHSIDFTDTTLDQLAAAYKNSLESSLEVKPGAVSLLRRLKHSGKKVAIVTEGPEDAQKWTLEKLGIASYVDVLITSNRFGRTKVDGLFGLALKHLEINAHDVVYIGDSLEKDIYPARAEGILTIAFNETESVVLDVTDFRVDSLRKLETILRS</sequence>
<dbReference type="SFLD" id="SFLDG01129">
    <property type="entry name" value="C1.5:_HAD__Beta-PGM__Phosphata"/>
    <property type="match status" value="1"/>
</dbReference>
<dbReference type="GO" id="GO:0016791">
    <property type="term" value="F:phosphatase activity"/>
    <property type="evidence" value="ECO:0007669"/>
    <property type="project" value="UniProtKB-ARBA"/>
</dbReference>
<dbReference type="InterPro" id="IPR051400">
    <property type="entry name" value="HAD-like_hydrolase"/>
</dbReference>
<dbReference type="SFLD" id="SFLDS00003">
    <property type="entry name" value="Haloacid_Dehalogenase"/>
    <property type="match status" value="1"/>
</dbReference>
<dbReference type="InterPro" id="IPR023198">
    <property type="entry name" value="PGP-like_dom2"/>
</dbReference>
<dbReference type="InterPro" id="IPR041492">
    <property type="entry name" value="HAD_2"/>
</dbReference>
<accession>A0AAD9Z024</accession>
<dbReference type="Proteomes" id="UP001276659">
    <property type="component" value="Unassembled WGS sequence"/>
</dbReference>
<dbReference type="InterPro" id="IPR023214">
    <property type="entry name" value="HAD_sf"/>
</dbReference>